<gene>
    <name evidence="11" type="ORF">H5P27_19555</name>
</gene>
<evidence type="ECO:0000256" key="5">
    <source>
        <dbReference type="ARBA" id="ARBA00022989"/>
    </source>
</evidence>
<dbReference type="InterPro" id="IPR036514">
    <property type="entry name" value="SGNH_hydro_sf"/>
</dbReference>
<proteinExistence type="predicted"/>
<dbReference type="Pfam" id="PF19040">
    <property type="entry name" value="SGNH"/>
    <property type="match status" value="1"/>
</dbReference>
<sequence>MSSFIRYRPEIDGLRALSVLAVFIFHIDSGMLEGGFLGVDVFFVISGFLITSIILRSVEQGRFTLGGFWIRRIKRLYPALFANLFFVVIAGNYVLMNPERSDLFGQSIAAVFSFSNIFLYLTTGNYWSNSSESIALLHTWSLSLEEQFYIVFPLLVLLLYKLSRKAILPFFIVLAFVSFGVSIYQTPLDQSAAFYLLPARMWELLVGSVVAMVGPATLVRILGSRLASLASLGGLCLIVASFCVISYNDYFPGYRAAIPCLGAALVLAFGTADPVGKAILGIAPVNYIGRISYSLYLWHWPIIVFSRFLSPDPNVVWVVLLTFASAALSYHFVETPFRTGTRRHLVVVGVAPLFLAGFALPLALKTSSPGVPDHLREFEDHYVIDTEFEIDATESILESGEGVGSHTHEGEVDILIVGDSHAEALVRAIYQYAEENALSLENLAVPGVSITDDGPKPNRSYAGELNEMRLQRLSSIKARVGILAEAWVWDVGRENFDVVLSNYIKLLSQNCDEVHVLSQVPMVDLPKTHEKALNKYALALSRSGQDLSFEGSSHISEINETVRGRVEKLGLPNVGFIDIYPYLKTEEGGVLVVHDEGVLYSDYYHVNDRGAERLLNELLESRFEAALSE</sequence>
<feature type="transmembrane region" description="Helical" evidence="8">
    <location>
        <begin position="12"/>
        <end position="29"/>
    </location>
</feature>
<feature type="transmembrane region" description="Helical" evidence="8">
    <location>
        <begin position="229"/>
        <end position="247"/>
    </location>
</feature>
<feature type="transmembrane region" description="Helical" evidence="8">
    <location>
        <begin position="345"/>
        <end position="364"/>
    </location>
</feature>
<dbReference type="GO" id="GO:0016788">
    <property type="term" value="F:hydrolase activity, acting on ester bonds"/>
    <property type="evidence" value="ECO:0007669"/>
    <property type="project" value="UniProtKB-ARBA"/>
</dbReference>
<keyword evidence="6 8" id="KW-0472">Membrane</keyword>
<reference evidence="11 12" key="1">
    <citation type="submission" date="2020-07" db="EMBL/GenBank/DDBJ databases">
        <authorList>
            <person name="Feng X."/>
        </authorList>
    </citation>
    <scope>NUCLEOTIDE SEQUENCE [LARGE SCALE GENOMIC DNA]</scope>
    <source>
        <strain evidence="11 12">JCM23202</strain>
    </source>
</reference>
<dbReference type="SUPFAM" id="SSF52266">
    <property type="entry name" value="SGNH hydrolase"/>
    <property type="match status" value="1"/>
</dbReference>
<dbReference type="GO" id="GO:0016747">
    <property type="term" value="F:acyltransferase activity, transferring groups other than amino-acyl groups"/>
    <property type="evidence" value="ECO:0007669"/>
    <property type="project" value="InterPro"/>
</dbReference>
<dbReference type="GO" id="GO:0005886">
    <property type="term" value="C:plasma membrane"/>
    <property type="evidence" value="ECO:0007669"/>
    <property type="project" value="UniProtKB-SubCell"/>
</dbReference>
<evidence type="ECO:0000256" key="4">
    <source>
        <dbReference type="ARBA" id="ARBA00022692"/>
    </source>
</evidence>
<evidence type="ECO:0000256" key="7">
    <source>
        <dbReference type="ARBA" id="ARBA00023315"/>
    </source>
</evidence>
<dbReference type="EMBL" id="JACHVC010000013">
    <property type="protein sequence ID" value="MBC2608261.1"/>
    <property type="molecule type" value="Genomic_DNA"/>
</dbReference>
<keyword evidence="4 8" id="KW-0812">Transmembrane</keyword>
<dbReference type="Proteomes" id="UP000526501">
    <property type="component" value="Unassembled WGS sequence"/>
</dbReference>
<accession>A0A7X1B9N6</accession>
<dbReference type="AlphaFoldDB" id="A0A7X1B9N6"/>
<evidence type="ECO:0000259" key="9">
    <source>
        <dbReference type="Pfam" id="PF01757"/>
    </source>
</evidence>
<keyword evidence="3 11" id="KW-0808">Transferase</keyword>
<comment type="subcellular location">
    <subcellularLocation>
        <location evidence="1">Cell membrane</location>
        <topology evidence="1">Multi-pass membrane protein</topology>
    </subcellularLocation>
</comment>
<evidence type="ECO:0000313" key="12">
    <source>
        <dbReference type="Proteomes" id="UP000526501"/>
    </source>
</evidence>
<keyword evidence="5 8" id="KW-1133">Transmembrane helix</keyword>
<evidence type="ECO:0000313" key="11">
    <source>
        <dbReference type="EMBL" id="MBC2608261.1"/>
    </source>
</evidence>
<feature type="transmembrane region" description="Helical" evidence="8">
    <location>
        <begin position="166"/>
        <end position="184"/>
    </location>
</feature>
<evidence type="ECO:0000256" key="3">
    <source>
        <dbReference type="ARBA" id="ARBA00022679"/>
    </source>
</evidence>
<evidence type="ECO:0000256" key="6">
    <source>
        <dbReference type="ARBA" id="ARBA00023136"/>
    </source>
</evidence>
<feature type="transmembrane region" description="Helical" evidence="8">
    <location>
        <begin position="315"/>
        <end position="333"/>
    </location>
</feature>
<dbReference type="PANTHER" id="PTHR23028">
    <property type="entry name" value="ACETYLTRANSFERASE"/>
    <property type="match status" value="1"/>
</dbReference>
<feature type="transmembrane region" description="Helical" evidence="8">
    <location>
        <begin position="253"/>
        <end position="272"/>
    </location>
</feature>
<keyword evidence="7 11" id="KW-0012">Acyltransferase</keyword>
<dbReference type="RefSeq" id="WP_185662110.1">
    <property type="nucleotide sequence ID" value="NZ_CAWPOO010000013.1"/>
</dbReference>
<name>A0A7X1B9N6_9BACT</name>
<dbReference type="InterPro" id="IPR002656">
    <property type="entry name" value="Acyl_transf_3_dom"/>
</dbReference>
<evidence type="ECO:0000256" key="8">
    <source>
        <dbReference type="SAM" id="Phobius"/>
    </source>
</evidence>
<protein>
    <submittedName>
        <fullName evidence="11">Acyltransferase</fullName>
    </submittedName>
</protein>
<dbReference type="Pfam" id="PF01757">
    <property type="entry name" value="Acyl_transf_3"/>
    <property type="match status" value="1"/>
</dbReference>
<dbReference type="InterPro" id="IPR043968">
    <property type="entry name" value="SGNH"/>
</dbReference>
<feature type="transmembrane region" description="Helical" evidence="8">
    <location>
        <begin position="204"/>
        <end position="222"/>
    </location>
</feature>
<organism evidence="11 12">
    <name type="scientific">Pelagicoccus albus</name>
    <dbReference type="NCBI Taxonomy" id="415222"/>
    <lineage>
        <taxon>Bacteria</taxon>
        <taxon>Pseudomonadati</taxon>
        <taxon>Verrucomicrobiota</taxon>
        <taxon>Opitutia</taxon>
        <taxon>Puniceicoccales</taxon>
        <taxon>Pelagicoccaceae</taxon>
        <taxon>Pelagicoccus</taxon>
    </lineage>
</organism>
<evidence type="ECO:0000256" key="2">
    <source>
        <dbReference type="ARBA" id="ARBA00022475"/>
    </source>
</evidence>
<evidence type="ECO:0000256" key="1">
    <source>
        <dbReference type="ARBA" id="ARBA00004651"/>
    </source>
</evidence>
<dbReference type="Gene3D" id="3.40.50.1110">
    <property type="entry name" value="SGNH hydrolase"/>
    <property type="match status" value="1"/>
</dbReference>
<feature type="transmembrane region" description="Helical" evidence="8">
    <location>
        <begin position="107"/>
        <end position="127"/>
    </location>
</feature>
<dbReference type="InterPro" id="IPR050879">
    <property type="entry name" value="Acyltransferase_3"/>
</dbReference>
<dbReference type="PANTHER" id="PTHR23028:SF53">
    <property type="entry name" value="ACYL_TRANSF_3 DOMAIN-CONTAINING PROTEIN"/>
    <property type="match status" value="1"/>
</dbReference>
<feature type="transmembrane region" description="Helical" evidence="8">
    <location>
        <begin position="76"/>
        <end position="95"/>
    </location>
</feature>
<keyword evidence="12" id="KW-1185">Reference proteome</keyword>
<dbReference type="GO" id="GO:0009103">
    <property type="term" value="P:lipopolysaccharide biosynthetic process"/>
    <property type="evidence" value="ECO:0007669"/>
    <property type="project" value="TreeGrafter"/>
</dbReference>
<feature type="domain" description="SGNH" evidence="10">
    <location>
        <begin position="410"/>
        <end position="618"/>
    </location>
</feature>
<keyword evidence="2" id="KW-1003">Cell membrane</keyword>
<comment type="caution">
    <text evidence="11">The sequence shown here is derived from an EMBL/GenBank/DDBJ whole genome shotgun (WGS) entry which is preliminary data.</text>
</comment>
<feature type="domain" description="Acyltransferase 3" evidence="9">
    <location>
        <begin position="9"/>
        <end position="330"/>
    </location>
</feature>
<feature type="transmembrane region" description="Helical" evidence="8">
    <location>
        <begin position="35"/>
        <end position="55"/>
    </location>
</feature>
<evidence type="ECO:0000259" key="10">
    <source>
        <dbReference type="Pfam" id="PF19040"/>
    </source>
</evidence>